<evidence type="ECO:0000256" key="7">
    <source>
        <dbReference type="ARBA" id="ARBA00022989"/>
    </source>
</evidence>
<name>A0ABQ9J8M3_9CUCU</name>
<dbReference type="InterPro" id="IPR036636">
    <property type="entry name" value="COX7C/Cox8_sf"/>
</dbReference>
<evidence type="ECO:0000256" key="8">
    <source>
        <dbReference type="ARBA" id="ARBA00023128"/>
    </source>
</evidence>
<evidence type="ECO:0000313" key="11">
    <source>
        <dbReference type="EMBL" id="KAJ8974042.1"/>
    </source>
</evidence>
<organism evidence="11 12">
    <name type="scientific">Molorchus minor</name>
    <dbReference type="NCBI Taxonomy" id="1323400"/>
    <lineage>
        <taxon>Eukaryota</taxon>
        <taxon>Metazoa</taxon>
        <taxon>Ecdysozoa</taxon>
        <taxon>Arthropoda</taxon>
        <taxon>Hexapoda</taxon>
        <taxon>Insecta</taxon>
        <taxon>Pterygota</taxon>
        <taxon>Neoptera</taxon>
        <taxon>Endopterygota</taxon>
        <taxon>Coleoptera</taxon>
        <taxon>Polyphaga</taxon>
        <taxon>Cucujiformia</taxon>
        <taxon>Chrysomeloidea</taxon>
        <taxon>Cerambycidae</taxon>
        <taxon>Lamiinae</taxon>
        <taxon>Monochamini</taxon>
        <taxon>Molorchus</taxon>
    </lineage>
</organism>
<dbReference type="PANTHER" id="PTHR13313:SF0">
    <property type="entry name" value="CYTOCHROME C OXIDASE SUBUNIT 7C, MITOCHONDRIAL"/>
    <property type="match status" value="1"/>
</dbReference>
<dbReference type="SUPFAM" id="SSF81427">
    <property type="entry name" value="Mitochondrial cytochrome c oxidase subunit VIIc (aka VIIIa)"/>
    <property type="match status" value="1"/>
</dbReference>
<keyword evidence="5" id="KW-0999">Mitochondrion inner membrane</keyword>
<evidence type="ECO:0000256" key="1">
    <source>
        <dbReference type="ARBA" id="ARBA00004434"/>
    </source>
</evidence>
<evidence type="ECO:0000256" key="2">
    <source>
        <dbReference type="ARBA" id="ARBA00004673"/>
    </source>
</evidence>
<keyword evidence="12" id="KW-1185">Reference proteome</keyword>
<gene>
    <name evidence="11" type="ORF">NQ317_008983</name>
</gene>
<comment type="pathway">
    <text evidence="2">Energy metabolism; oxidative phosphorylation.</text>
</comment>
<protein>
    <recommendedName>
        <fullName evidence="13">Cytochrome c oxidase polypeptide VIIc</fullName>
    </recommendedName>
</protein>
<dbReference type="EMBL" id="JAPWTJ010001063">
    <property type="protein sequence ID" value="KAJ8974042.1"/>
    <property type="molecule type" value="Genomic_DNA"/>
</dbReference>
<proteinExistence type="inferred from homology"/>
<evidence type="ECO:0000256" key="10">
    <source>
        <dbReference type="SAM" id="Phobius"/>
    </source>
</evidence>
<evidence type="ECO:0000256" key="9">
    <source>
        <dbReference type="ARBA" id="ARBA00023136"/>
    </source>
</evidence>
<feature type="transmembrane region" description="Helical" evidence="10">
    <location>
        <begin position="48"/>
        <end position="67"/>
    </location>
</feature>
<comment type="caution">
    <text evidence="11">The sequence shown here is derived from an EMBL/GenBank/DDBJ whole genome shotgun (WGS) entry which is preliminary data.</text>
</comment>
<dbReference type="CDD" id="cd00929">
    <property type="entry name" value="Cyt_c_Oxidase_VIIc"/>
    <property type="match status" value="1"/>
</dbReference>
<dbReference type="PANTHER" id="PTHR13313">
    <property type="entry name" value="CYTOCHROME C OXIDASE SUBUNIT VIIC"/>
    <property type="match status" value="1"/>
</dbReference>
<evidence type="ECO:0000256" key="5">
    <source>
        <dbReference type="ARBA" id="ARBA00022792"/>
    </source>
</evidence>
<evidence type="ECO:0000256" key="3">
    <source>
        <dbReference type="ARBA" id="ARBA00010514"/>
    </source>
</evidence>
<keyword evidence="9 10" id="KW-0472">Membrane</keyword>
<dbReference type="Gene3D" id="4.10.49.10">
    <property type="entry name" value="Cytochrome c oxidase subunit VIIc"/>
    <property type="match status" value="1"/>
</dbReference>
<evidence type="ECO:0000256" key="6">
    <source>
        <dbReference type="ARBA" id="ARBA00022946"/>
    </source>
</evidence>
<comment type="similarity">
    <text evidence="3">Belongs to the cytochrome c oxidase VIIc family.</text>
</comment>
<evidence type="ECO:0008006" key="13">
    <source>
        <dbReference type="Google" id="ProtNLM"/>
    </source>
</evidence>
<keyword evidence="7 10" id="KW-1133">Transmembrane helix</keyword>
<accession>A0ABQ9J8M3</accession>
<dbReference type="Proteomes" id="UP001162164">
    <property type="component" value="Unassembled WGS sequence"/>
</dbReference>
<evidence type="ECO:0000256" key="4">
    <source>
        <dbReference type="ARBA" id="ARBA00022692"/>
    </source>
</evidence>
<keyword evidence="6" id="KW-0809">Transit peptide</keyword>
<dbReference type="Pfam" id="PF02935">
    <property type="entry name" value="COX7C"/>
    <property type="match status" value="1"/>
</dbReference>
<keyword evidence="8" id="KW-0496">Mitochondrion</keyword>
<dbReference type="InterPro" id="IPR004202">
    <property type="entry name" value="COX7C/Cox8"/>
</dbReference>
<keyword evidence="4 10" id="KW-0812">Transmembrane</keyword>
<sequence>MVPAEPEQGIPIPKDRIPIPKEQVRFHYNIPMSPSLNLPFSINNRYKLTAYFILYFGSGFGAPFLVLRHQLLKKSISHNIVNLSNMQLCVYFHKIKKNI</sequence>
<evidence type="ECO:0000313" key="12">
    <source>
        <dbReference type="Proteomes" id="UP001162164"/>
    </source>
</evidence>
<comment type="subcellular location">
    <subcellularLocation>
        <location evidence="1">Mitochondrion inner membrane</location>
        <topology evidence="1">Single-pass membrane protein</topology>
    </subcellularLocation>
</comment>
<reference evidence="11" key="1">
    <citation type="journal article" date="2023" name="Insect Mol. Biol.">
        <title>Genome sequencing provides insights into the evolution of gene families encoding plant cell wall-degrading enzymes in longhorned beetles.</title>
        <authorList>
            <person name="Shin N.R."/>
            <person name="Okamura Y."/>
            <person name="Kirsch R."/>
            <person name="Pauchet Y."/>
        </authorList>
    </citation>
    <scope>NUCLEOTIDE SEQUENCE</scope>
    <source>
        <strain evidence="11">MMC_N1</strain>
    </source>
</reference>